<feature type="region of interest" description="Disordered" evidence="1">
    <location>
        <begin position="52"/>
        <end position="71"/>
    </location>
</feature>
<keyword evidence="2" id="KW-0732">Signal</keyword>
<feature type="signal peptide" evidence="2">
    <location>
        <begin position="1"/>
        <end position="19"/>
    </location>
</feature>
<feature type="region of interest" description="Disordered" evidence="1">
    <location>
        <begin position="92"/>
        <end position="122"/>
    </location>
</feature>
<keyword evidence="3" id="KW-1185">Reference proteome</keyword>
<dbReference type="AlphaFoldDB" id="A0A7E4UUV8"/>
<organism evidence="3 4">
    <name type="scientific">Panagrellus redivivus</name>
    <name type="common">Microworm</name>
    <dbReference type="NCBI Taxonomy" id="6233"/>
    <lineage>
        <taxon>Eukaryota</taxon>
        <taxon>Metazoa</taxon>
        <taxon>Ecdysozoa</taxon>
        <taxon>Nematoda</taxon>
        <taxon>Chromadorea</taxon>
        <taxon>Rhabditida</taxon>
        <taxon>Tylenchina</taxon>
        <taxon>Panagrolaimomorpha</taxon>
        <taxon>Panagrolaimoidea</taxon>
        <taxon>Panagrolaimidae</taxon>
        <taxon>Panagrellus</taxon>
    </lineage>
</organism>
<evidence type="ECO:0000256" key="2">
    <source>
        <dbReference type="SAM" id="SignalP"/>
    </source>
</evidence>
<sequence length="122" mass="14441">METIVTFIIIAWLLETCNTTMNTLNAPLRGIWFAWQSEPSSYKIQFHRLHHQRQNAKTSNQQPRRRTTRNPFCLPCKHSWVKDAFHIKQINAKRNEGNQQPRRRTTCKMATGLPPPPKFDER</sequence>
<protein>
    <submittedName>
        <fullName evidence="4">Secreted protein</fullName>
    </submittedName>
</protein>
<feature type="chain" id="PRO_5028900583" evidence="2">
    <location>
        <begin position="20"/>
        <end position="122"/>
    </location>
</feature>
<dbReference type="Proteomes" id="UP000492821">
    <property type="component" value="Unassembled WGS sequence"/>
</dbReference>
<reference evidence="3" key="1">
    <citation type="journal article" date="2013" name="Genetics">
        <title>The draft genome and transcriptome of Panagrellus redivivus are shaped by the harsh demands of a free-living lifestyle.</title>
        <authorList>
            <person name="Srinivasan J."/>
            <person name="Dillman A.R."/>
            <person name="Macchietto M.G."/>
            <person name="Heikkinen L."/>
            <person name="Lakso M."/>
            <person name="Fracchia K.M."/>
            <person name="Antoshechkin I."/>
            <person name="Mortazavi A."/>
            <person name="Wong G."/>
            <person name="Sternberg P.W."/>
        </authorList>
    </citation>
    <scope>NUCLEOTIDE SEQUENCE [LARGE SCALE GENOMIC DNA]</scope>
    <source>
        <strain evidence="3">MT8872</strain>
    </source>
</reference>
<proteinExistence type="predicted"/>
<name>A0A7E4UUV8_PANRE</name>
<feature type="compositionally biased region" description="Pro residues" evidence="1">
    <location>
        <begin position="113"/>
        <end position="122"/>
    </location>
</feature>
<reference evidence="4" key="2">
    <citation type="submission" date="2020-10" db="UniProtKB">
        <authorList>
            <consortium name="WormBaseParasite"/>
        </authorList>
    </citation>
    <scope>IDENTIFICATION</scope>
</reference>
<evidence type="ECO:0000313" key="4">
    <source>
        <dbReference type="WBParaSite" id="Pan_g1300.t1"/>
    </source>
</evidence>
<dbReference type="WBParaSite" id="Pan_g1300.t1">
    <property type="protein sequence ID" value="Pan_g1300.t1"/>
    <property type="gene ID" value="Pan_g1300"/>
</dbReference>
<evidence type="ECO:0000313" key="3">
    <source>
        <dbReference type="Proteomes" id="UP000492821"/>
    </source>
</evidence>
<evidence type="ECO:0000256" key="1">
    <source>
        <dbReference type="SAM" id="MobiDB-lite"/>
    </source>
</evidence>
<accession>A0A7E4UUV8</accession>